<dbReference type="Gene3D" id="3.40.50.1820">
    <property type="entry name" value="alpha/beta hydrolase"/>
    <property type="match status" value="1"/>
</dbReference>
<evidence type="ECO:0000313" key="5">
    <source>
        <dbReference type="Proteomes" id="UP000016617"/>
    </source>
</evidence>
<dbReference type="SUPFAM" id="SSF53474">
    <property type="entry name" value="alpha/beta-Hydrolases"/>
    <property type="match status" value="1"/>
</dbReference>
<keyword evidence="1 4" id="KW-0378">Hydrolase</keyword>
<evidence type="ECO:0000259" key="3">
    <source>
        <dbReference type="Pfam" id="PF12146"/>
    </source>
</evidence>
<dbReference type="Pfam" id="PF08386">
    <property type="entry name" value="Abhydrolase_4"/>
    <property type="match status" value="1"/>
</dbReference>
<name>U2KSY8_9STRE</name>
<accession>U2KSY8</accession>
<organism evidence="4 5">
    <name type="scientific">Streptococcus sobrinus W1703</name>
    <dbReference type="NCBI Taxonomy" id="1227275"/>
    <lineage>
        <taxon>Bacteria</taxon>
        <taxon>Bacillati</taxon>
        <taxon>Bacillota</taxon>
        <taxon>Bacilli</taxon>
        <taxon>Lactobacillales</taxon>
        <taxon>Streptococcaceae</taxon>
        <taxon>Streptococcus</taxon>
    </lineage>
</organism>
<comment type="caution">
    <text evidence="4">The sequence shown here is derived from an EMBL/GenBank/DDBJ whole genome shotgun (WGS) entry which is preliminary data.</text>
</comment>
<dbReference type="InterPro" id="IPR022742">
    <property type="entry name" value="Hydrolase_4"/>
</dbReference>
<dbReference type="Proteomes" id="UP000016617">
    <property type="component" value="Unassembled WGS sequence"/>
</dbReference>
<reference evidence="4 5" key="1">
    <citation type="submission" date="2013-06" db="EMBL/GenBank/DDBJ databases">
        <authorList>
            <person name="Weinstock G."/>
            <person name="Sodergren E."/>
            <person name="Lobos E.A."/>
            <person name="Fulton L."/>
            <person name="Fulton R."/>
            <person name="Courtney L."/>
            <person name="Fronick C."/>
            <person name="O'Laughlin M."/>
            <person name="Godfrey J."/>
            <person name="Wilson R.M."/>
            <person name="Miner T."/>
            <person name="Farmer C."/>
            <person name="Delehaunty K."/>
            <person name="Cordes M."/>
            <person name="Minx P."/>
            <person name="Tomlinson C."/>
            <person name="Chen J."/>
            <person name="Wollam A."/>
            <person name="Pepin K.H."/>
            <person name="Bhonagiri V."/>
            <person name="Zhang X."/>
            <person name="Warren W."/>
            <person name="Mitreva M."/>
            <person name="Mardis E.R."/>
            <person name="Wilson R.K."/>
        </authorList>
    </citation>
    <scope>NUCLEOTIDE SEQUENCE [LARGE SCALE GENOMIC DNA]</scope>
    <source>
        <strain evidence="4 5">W1703</strain>
    </source>
</reference>
<dbReference type="InterPro" id="IPR050261">
    <property type="entry name" value="FrsA_esterase"/>
</dbReference>
<proteinExistence type="predicted"/>
<dbReference type="AlphaFoldDB" id="U2KSY8"/>
<dbReference type="Pfam" id="PF12146">
    <property type="entry name" value="Hydrolase_4"/>
    <property type="match status" value="1"/>
</dbReference>
<dbReference type="PANTHER" id="PTHR22946:SF9">
    <property type="entry name" value="POLYKETIDE TRANSFERASE AF380"/>
    <property type="match status" value="1"/>
</dbReference>
<dbReference type="GO" id="GO:0052689">
    <property type="term" value="F:carboxylic ester hydrolase activity"/>
    <property type="evidence" value="ECO:0007669"/>
    <property type="project" value="UniProtKB-ARBA"/>
</dbReference>
<dbReference type="EMBL" id="AWVA01000027">
    <property type="protein sequence ID" value="ERJ77968.1"/>
    <property type="molecule type" value="Genomic_DNA"/>
</dbReference>
<dbReference type="HOGENOM" id="CLU_048353_1_0_9"/>
<protein>
    <submittedName>
        <fullName evidence="4">Hydrolase, alpha/beta domain protein</fullName>
    </submittedName>
</protein>
<feature type="domain" description="Serine aminopeptidase S33" evidence="3">
    <location>
        <begin position="66"/>
        <end position="182"/>
    </location>
</feature>
<dbReference type="InterPro" id="IPR029058">
    <property type="entry name" value="AB_hydrolase_fold"/>
</dbReference>
<evidence type="ECO:0000259" key="2">
    <source>
        <dbReference type="Pfam" id="PF08386"/>
    </source>
</evidence>
<dbReference type="InterPro" id="IPR013595">
    <property type="entry name" value="Pept_S33_TAP-like_C"/>
</dbReference>
<feature type="domain" description="Peptidase S33 tripeptidyl aminopeptidase-like C-terminal" evidence="2">
    <location>
        <begin position="225"/>
        <end position="283"/>
    </location>
</feature>
<evidence type="ECO:0000256" key="1">
    <source>
        <dbReference type="ARBA" id="ARBA00022801"/>
    </source>
</evidence>
<gene>
    <name evidence="4" type="ORF">HMPREF1557_00529</name>
</gene>
<dbReference type="PATRIC" id="fig|1227275.3.peg.464"/>
<sequence>MNFKEYQKLGQGLAIYQSGGIWLAFLHLFAHKEVLMAVQDLWLKRDGFKIYGKYYCPDENSGQLPLIIMSHGFRGSHLGTQAYAEQAYQAGYAVYSYDFVGSGNGSSKQSDGDFLAMSVLTQARDLQAVLEQLQERPEIDPKRVYLMGESQGGLVSAYVAGQIPQEIAGLILIYPAFVLQDDAKKRLEDFGQGPQSCMVMGTQIGAIYNQDALSFDIYQELAGYTKPVLIVHGDSDKIVPLAYSERAQATYQDAKLLVFPGAGHGFHGEDVQRAAQAMLNYLAEREGGE</sequence>
<evidence type="ECO:0000313" key="4">
    <source>
        <dbReference type="EMBL" id="ERJ77968.1"/>
    </source>
</evidence>
<dbReference type="PANTHER" id="PTHR22946">
    <property type="entry name" value="DIENELACTONE HYDROLASE DOMAIN-CONTAINING PROTEIN-RELATED"/>
    <property type="match status" value="1"/>
</dbReference>